<keyword evidence="13" id="KW-1185">Reference proteome</keyword>
<evidence type="ECO:0000256" key="7">
    <source>
        <dbReference type="ARBA" id="ARBA00023002"/>
    </source>
</evidence>
<dbReference type="Gene3D" id="3.40.50.720">
    <property type="entry name" value="NAD(P)-binding Rossmann-like Domain"/>
    <property type="match status" value="1"/>
</dbReference>
<dbReference type="CDD" id="cd02930">
    <property type="entry name" value="DCR_FMN"/>
    <property type="match status" value="1"/>
</dbReference>
<dbReference type="PRINTS" id="PR00368">
    <property type="entry name" value="FADPNR"/>
</dbReference>
<dbReference type="AlphaFoldDB" id="A0A379LIC1"/>
<dbReference type="PANTHER" id="PTHR42917:SF2">
    <property type="entry name" value="2,4-DIENOYL-COA REDUCTASE [(2E)-ENOYL-COA-PRODUCING]"/>
    <property type="match status" value="1"/>
</dbReference>
<dbReference type="InterPro" id="IPR051793">
    <property type="entry name" value="NADH:flavin_oxidoreductase"/>
</dbReference>
<evidence type="ECO:0000259" key="11">
    <source>
        <dbReference type="Pfam" id="PF07992"/>
    </source>
</evidence>
<dbReference type="STRING" id="1123034.GCA_000685805_01038"/>
<evidence type="ECO:0000256" key="8">
    <source>
        <dbReference type="ARBA" id="ARBA00023004"/>
    </source>
</evidence>
<evidence type="ECO:0000256" key="4">
    <source>
        <dbReference type="ARBA" id="ARBA00022630"/>
    </source>
</evidence>
<keyword evidence="5" id="KW-0288">FMN</keyword>
<protein>
    <submittedName>
        <fullName evidence="12">2,4-dienoyl-CoA reductase [NADPH]</fullName>
        <ecNumber evidence="12">1.3.1.34</ecNumber>
    </submittedName>
</protein>
<feature type="domain" description="NADH:flavin oxidoreductase/NADH oxidase N-terminal" evidence="10">
    <location>
        <begin position="37"/>
        <end position="359"/>
    </location>
</feature>
<dbReference type="EMBL" id="UGVC01000001">
    <property type="protein sequence ID" value="SUD89835.1"/>
    <property type="molecule type" value="Genomic_DNA"/>
</dbReference>
<dbReference type="PANTHER" id="PTHR42917">
    <property type="entry name" value="2,4-DIENOYL-COA REDUCTASE"/>
    <property type="match status" value="1"/>
</dbReference>
<comment type="cofactor">
    <cofactor evidence="2">
        <name>[4Fe-4S] cluster</name>
        <dbReference type="ChEBI" id="CHEBI:49883"/>
    </cofactor>
</comment>
<dbReference type="EC" id="1.3.1.34" evidence="12"/>
<reference evidence="12 13" key="1">
    <citation type="submission" date="2018-06" db="EMBL/GenBank/DDBJ databases">
        <authorList>
            <consortium name="Pathogen Informatics"/>
            <person name="Doyle S."/>
        </authorList>
    </citation>
    <scope>NUCLEOTIDE SEQUENCE [LARGE SCALE GENOMIC DNA]</scope>
    <source>
        <strain evidence="12 13">NCTC10526</strain>
    </source>
</reference>
<accession>A0A379LIC1</accession>
<dbReference type="GO" id="GO:0008670">
    <property type="term" value="F:2,4-dienoyl-CoA reductase (NADPH) activity"/>
    <property type="evidence" value="ECO:0007669"/>
    <property type="project" value="UniProtKB-EC"/>
</dbReference>
<keyword evidence="9" id="KW-0411">Iron-sulfur</keyword>
<dbReference type="InterPro" id="IPR013785">
    <property type="entry name" value="Aldolase_TIM"/>
</dbReference>
<comment type="similarity">
    <text evidence="3">In the N-terminal section; belongs to the NADH:flavin oxidoreductase/NADH oxidase family.</text>
</comment>
<dbReference type="GO" id="GO:0046872">
    <property type="term" value="F:metal ion binding"/>
    <property type="evidence" value="ECO:0007669"/>
    <property type="project" value="UniProtKB-KW"/>
</dbReference>
<keyword evidence="6" id="KW-0479">Metal-binding</keyword>
<dbReference type="SUPFAM" id="SSF51905">
    <property type="entry name" value="FAD/NAD(P)-binding domain"/>
    <property type="match status" value="1"/>
</dbReference>
<sequence length="734" mass="80257">MATAATSNALNNSNGNVTGESSGSNYIANTNAPYPHIFQPLDLGHTKLKNRIVMGSMHTGLEDRFYNYGKLAAYFAERAKGGVGMMITGGISPNREGWLLPAGGTMNTRADVINHQRLTRAVHRHDSKIIMQILHSGRYGYHPFVVSASPVKSPISPFKPRQMSVKNIKSTVEDYARSASLAKQAGYDGVEIMGSEGYLLNQFLSRHVNQRKDEYGGDIHNRMKFPLEVVKAVRKAVGEDFIIIFRLSMIDLVKDGNVMDEVITVAKALEEAGVSIINTGIGWHEARVPTIVTSVPRAAFIDYTAEVKKHVSIPVMAANRINMPETAESILSLAQADLIQMARPFLADPDWVNKAKNGETDRINTCIACNQACLDHTFENKRSTCLVNPRACYETELTYEPTKQPKKVAVIGGGVAGMSAATVAAKRGHEVTLYEAKDILGGQFNYAKVIPGKEEFFETTRYFLNELNHQGVTIKLNTKVTKEMLDEANYDHVVIATGVVPRSLEGKLEGADNPKVISYAELLSGEKAVGETVAVIGAGGIGFDVSEYLTARHGQPLHELGPETLKDPSYRPEPQSVADWKQEWGVDGHVDYQTDGGLTKPEKIVPIRQVYLLQRRGGRLGKGLNKTTGWVHRAHIKSHGVMQMPGVTYDKVTNEGLWVTTPQGHSQLLRVDTIVVCAGQESVNDLMPAVTDIKKGKAPKKGKTEYHIIGGAKLAAELDAKRAIRDGAELAAQL</sequence>
<dbReference type="RefSeq" id="WP_051584384.1">
    <property type="nucleotide sequence ID" value="NZ_CAJHAQ010000001.1"/>
</dbReference>
<dbReference type="SUPFAM" id="SSF51971">
    <property type="entry name" value="Nucleotide-binding domain"/>
    <property type="match status" value="1"/>
</dbReference>
<evidence type="ECO:0000256" key="5">
    <source>
        <dbReference type="ARBA" id="ARBA00022643"/>
    </source>
</evidence>
<dbReference type="InterPro" id="IPR036188">
    <property type="entry name" value="FAD/NAD-bd_sf"/>
</dbReference>
<dbReference type="InterPro" id="IPR023753">
    <property type="entry name" value="FAD/NAD-binding_dom"/>
</dbReference>
<keyword evidence="4" id="KW-0285">Flavoprotein</keyword>
<evidence type="ECO:0000256" key="9">
    <source>
        <dbReference type="ARBA" id="ARBA00023014"/>
    </source>
</evidence>
<proteinExistence type="inferred from homology"/>
<evidence type="ECO:0000256" key="3">
    <source>
        <dbReference type="ARBA" id="ARBA00011048"/>
    </source>
</evidence>
<dbReference type="Proteomes" id="UP000254123">
    <property type="component" value="Unassembled WGS sequence"/>
</dbReference>
<dbReference type="SUPFAM" id="SSF51395">
    <property type="entry name" value="FMN-linked oxidoreductases"/>
    <property type="match status" value="1"/>
</dbReference>
<evidence type="ECO:0000256" key="1">
    <source>
        <dbReference type="ARBA" id="ARBA00001917"/>
    </source>
</evidence>
<dbReference type="Gene3D" id="3.20.20.70">
    <property type="entry name" value="Aldolase class I"/>
    <property type="match status" value="1"/>
</dbReference>
<gene>
    <name evidence="12" type="primary">fadH</name>
    <name evidence="12" type="ORF">NCTC10526_00139</name>
</gene>
<dbReference type="Pfam" id="PF07992">
    <property type="entry name" value="Pyr_redox_2"/>
    <property type="match status" value="1"/>
</dbReference>
<evidence type="ECO:0000256" key="2">
    <source>
        <dbReference type="ARBA" id="ARBA00001966"/>
    </source>
</evidence>
<keyword evidence="8" id="KW-0408">Iron</keyword>
<dbReference type="InterPro" id="IPR001155">
    <property type="entry name" value="OxRdtase_FMN_N"/>
</dbReference>
<organism evidence="12 13">
    <name type="scientific">Psychrobacter phenylpyruvicus</name>
    <dbReference type="NCBI Taxonomy" id="29432"/>
    <lineage>
        <taxon>Bacteria</taxon>
        <taxon>Pseudomonadati</taxon>
        <taxon>Pseudomonadota</taxon>
        <taxon>Gammaproteobacteria</taxon>
        <taxon>Moraxellales</taxon>
        <taxon>Moraxellaceae</taxon>
        <taxon>Psychrobacter</taxon>
    </lineage>
</organism>
<keyword evidence="7 12" id="KW-0560">Oxidoreductase</keyword>
<dbReference type="PRINTS" id="PR00411">
    <property type="entry name" value="PNDRDTASEI"/>
</dbReference>
<comment type="cofactor">
    <cofactor evidence="1">
        <name>FMN</name>
        <dbReference type="ChEBI" id="CHEBI:58210"/>
    </cofactor>
</comment>
<dbReference type="Gene3D" id="3.50.50.60">
    <property type="entry name" value="FAD/NAD(P)-binding domain"/>
    <property type="match status" value="1"/>
</dbReference>
<evidence type="ECO:0000259" key="10">
    <source>
        <dbReference type="Pfam" id="PF00724"/>
    </source>
</evidence>
<dbReference type="Pfam" id="PF00724">
    <property type="entry name" value="Oxidored_FMN"/>
    <property type="match status" value="1"/>
</dbReference>
<evidence type="ECO:0000313" key="12">
    <source>
        <dbReference type="EMBL" id="SUD89835.1"/>
    </source>
</evidence>
<evidence type="ECO:0000256" key="6">
    <source>
        <dbReference type="ARBA" id="ARBA00022723"/>
    </source>
</evidence>
<dbReference type="GO" id="GO:0051536">
    <property type="term" value="F:iron-sulfur cluster binding"/>
    <property type="evidence" value="ECO:0007669"/>
    <property type="project" value="UniProtKB-KW"/>
</dbReference>
<name>A0A379LIC1_9GAMM</name>
<feature type="domain" description="FAD/NAD(P)-binding" evidence="11">
    <location>
        <begin position="406"/>
        <end position="687"/>
    </location>
</feature>
<evidence type="ECO:0000313" key="13">
    <source>
        <dbReference type="Proteomes" id="UP000254123"/>
    </source>
</evidence>
<dbReference type="GO" id="GO:0010181">
    <property type="term" value="F:FMN binding"/>
    <property type="evidence" value="ECO:0007669"/>
    <property type="project" value="InterPro"/>
</dbReference>